<keyword evidence="1" id="KW-0813">Transport</keyword>
<evidence type="ECO:0000313" key="10">
    <source>
        <dbReference type="Proteomes" id="UP000518300"/>
    </source>
</evidence>
<dbReference type="Gene3D" id="6.10.280.130">
    <property type="match status" value="1"/>
</dbReference>
<dbReference type="GO" id="GO:0005506">
    <property type="term" value="F:iron ion binding"/>
    <property type="evidence" value="ECO:0007669"/>
    <property type="project" value="InterPro"/>
</dbReference>
<dbReference type="AlphaFoldDB" id="A0A848LVC9"/>
<feature type="domain" description="Cytochrome c" evidence="8">
    <location>
        <begin position="91"/>
        <end position="170"/>
    </location>
</feature>
<dbReference type="GO" id="GO:0009055">
    <property type="term" value="F:electron transfer activity"/>
    <property type="evidence" value="ECO:0007669"/>
    <property type="project" value="InterPro"/>
</dbReference>
<dbReference type="Gene3D" id="1.10.760.10">
    <property type="entry name" value="Cytochrome c-like domain"/>
    <property type="match status" value="1"/>
</dbReference>
<dbReference type="PANTHER" id="PTHR33751:SF1">
    <property type="entry name" value="CBB3-TYPE CYTOCHROME C OXIDASE SUBUNIT FIXP"/>
    <property type="match status" value="1"/>
</dbReference>
<dbReference type="Pfam" id="PF13442">
    <property type="entry name" value="Cytochrome_CBB3"/>
    <property type="match status" value="1"/>
</dbReference>
<dbReference type="GO" id="GO:0020037">
    <property type="term" value="F:heme binding"/>
    <property type="evidence" value="ECO:0007669"/>
    <property type="project" value="InterPro"/>
</dbReference>
<evidence type="ECO:0000256" key="6">
    <source>
        <dbReference type="PROSITE-ProRule" id="PRU00433"/>
    </source>
</evidence>
<keyword evidence="7" id="KW-1133">Transmembrane helix</keyword>
<comment type="caution">
    <text evidence="9">The sequence shown here is derived from an EMBL/GenBank/DDBJ whole genome shotgun (WGS) entry which is preliminary data.</text>
</comment>
<evidence type="ECO:0000256" key="7">
    <source>
        <dbReference type="SAM" id="Phobius"/>
    </source>
</evidence>
<dbReference type="SUPFAM" id="SSF46626">
    <property type="entry name" value="Cytochrome c"/>
    <property type="match status" value="1"/>
</dbReference>
<feature type="transmembrane region" description="Helical" evidence="7">
    <location>
        <begin position="29"/>
        <end position="48"/>
    </location>
</feature>
<dbReference type="InterPro" id="IPR008168">
    <property type="entry name" value="Cyt_C_IC"/>
</dbReference>
<evidence type="ECO:0000313" key="9">
    <source>
        <dbReference type="EMBL" id="NMO21965.1"/>
    </source>
</evidence>
<accession>A0A848LVC9</accession>
<name>A0A848LVC9_9BACT</name>
<keyword evidence="5 6" id="KW-0408">Iron</keyword>
<dbReference type="InterPro" id="IPR032858">
    <property type="entry name" value="CcoP_N"/>
</dbReference>
<gene>
    <name evidence="9" type="ORF">HG543_44995</name>
</gene>
<dbReference type="RefSeq" id="WP_169351131.1">
    <property type="nucleotide sequence ID" value="NZ_JABBJJ010000370.1"/>
</dbReference>
<dbReference type="InterPro" id="IPR050597">
    <property type="entry name" value="Cytochrome_c_Oxidase_Subunit"/>
</dbReference>
<evidence type="ECO:0000259" key="8">
    <source>
        <dbReference type="PROSITE" id="PS51007"/>
    </source>
</evidence>
<keyword evidence="4" id="KW-0249">Electron transport</keyword>
<dbReference type="Proteomes" id="UP000518300">
    <property type="component" value="Unassembled WGS sequence"/>
</dbReference>
<keyword evidence="10" id="KW-1185">Reference proteome</keyword>
<dbReference type="PROSITE" id="PS51007">
    <property type="entry name" value="CYTC"/>
    <property type="match status" value="1"/>
</dbReference>
<keyword evidence="3 6" id="KW-0479">Metal-binding</keyword>
<proteinExistence type="predicted"/>
<evidence type="ECO:0000256" key="3">
    <source>
        <dbReference type="ARBA" id="ARBA00022723"/>
    </source>
</evidence>
<evidence type="ECO:0000256" key="4">
    <source>
        <dbReference type="ARBA" id="ARBA00022982"/>
    </source>
</evidence>
<evidence type="ECO:0000256" key="1">
    <source>
        <dbReference type="ARBA" id="ARBA00022448"/>
    </source>
</evidence>
<keyword evidence="7" id="KW-0812">Transmembrane</keyword>
<dbReference type="InterPro" id="IPR036909">
    <property type="entry name" value="Cyt_c-like_dom_sf"/>
</dbReference>
<dbReference type="InterPro" id="IPR009056">
    <property type="entry name" value="Cyt_c-like_dom"/>
</dbReference>
<sequence>MSDKAVSDKALVHYVYDGIEEHDNRLPNWWLVILWTTIVFAAGYWYWYHVAEVSPGQLGEYKAEAEEVAKRTQGNKPASDETLLALAQDPTAVGNGKAVFQSNCASCHGAQGQGLIGPNLTDGHWMHGGKPVAIHKVVAEGVLAKGMPAWERTLGAERVKAVTAYVLTLKGTNVPGGKEPQGEPEQP</sequence>
<dbReference type="PANTHER" id="PTHR33751">
    <property type="entry name" value="CBB3-TYPE CYTOCHROME C OXIDASE SUBUNIT FIXP"/>
    <property type="match status" value="1"/>
</dbReference>
<keyword evidence="2 6" id="KW-0349">Heme</keyword>
<keyword evidence="7" id="KW-0472">Membrane</keyword>
<evidence type="ECO:0000256" key="5">
    <source>
        <dbReference type="ARBA" id="ARBA00023004"/>
    </source>
</evidence>
<dbReference type="EMBL" id="JABBJJ010000370">
    <property type="protein sequence ID" value="NMO21965.1"/>
    <property type="molecule type" value="Genomic_DNA"/>
</dbReference>
<organism evidence="9 10">
    <name type="scientific">Pyxidicoccus fallax</name>
    <dbReference type="NCBI Taxonomy" id="394095"/>
    <lineage>
        <taxon>Bacteria</taxon>
        <taxon>Pseudomonadati</taxon>
        <taxon>Myxococcota</taxon>
        <taxon>Myxococcia</taxon>
        <taxon>Myxococcales</taxon>
        <taxon>Cystobacterineae</taxon>
        <taxon>Myxococcaceae</taxon>
        <taxon>Pyxidicoccus</taxon>
    </lineage>
</organism>
<dbReference type="Pfam" id="PF14715">
    <property type="entry name" value="FixP_N"/>
    <property type="match status" value="1"/>
</dbReference>
<evidence type="ECO:0000256" key="2">
    <source>
        <dbReference type="ARBA" id="ARBA00022617"/>
    </source>
</evidence>
<dbReference type="InterPro" id="IPR038414">
    <property type="entry name" value="CcoP_N_sf"/>
</dbReference>
<protein>
    <submittedName>
        <fullName evidence="9">C-type cytochrome</fullName>
    </submittedName>
</protein>
<dbReference type="PRINTS" id="PR00605">
    <property type="entry name" value="CYTCHROMECIC"/>
</dbReference>
<reference evidence="9 10" key="1">
    <citation type="submission" date="2020-04" db="EMBL/GenBank/DDBJ databases">
        <title>Draft genome of Pyxidicoccus fallax type strain.</title>
        <authorList>
            <person name="Whitworth D.E."/>
        </authorList>
    </citation>
    <scope>NUCLEOTIDE SEQUENCE [LARGE SCALE GENOMIC DNA]</scope>
    <source>
        <strain evidence="9 10">DSM 14698</strain>
    </source>
</reference>